<dbReference type="SUPFAM" id="SSF56300">
    <property type="entry name" value="Metallo-dependent phosphatases"/>
    <property type="match status" value="1"/>
</dbReference>
<dbReference type="Gene3D" id="2.60.120.260">
    <property type="entry name" value="Galactose-binding domain-like"/>
    <property type="match status" value="1"/>
</dbReference>
<dbReference type="SUPFAM" id="SSF49464">
    <property type="entry name" value="Carboxypeptidase regulatory domain-like"/>
    <property type="match status" value="1"/>
</dbReference>
<organism evidence="4 5">
    <name type="scientific">Cognaticolwellia beringensis</name>
    <dbReference type="NCBI Taxonomy" id="1967665"/>
    <lineage>
        <taxon>Bacteria</taxon>
        <taxon>Pseudomonadati</taxon>
        <taxon>Pseudomonadota</taxon>
        <taxon>Gammaproteobacteria</taxon>
        <taxon>Alteromonadales</taxon>
        <taxon>Colwelliaceae</taxon>
        <taxon>Cognaticolwellia</taxon>
    </lineage>
</organism>
<dbReference type="OrthoDB" id="9810718at2"/>
<protein>
    <recommendedName>
        <fullName evidence="3">Capsule synthesis protein CapA domain-containing protein</fullName>
    </recommendedName>
</protein>
<dbReference type="InterPro" id="IPR019079">
    <property type="entry name" value="Capsule_synth_CapA"/>
</dbReference>
<dbReference type="Proteomes" id="UP000202259">
    <property type="component" value="Chromosome"/>
</dbReference>
<dbReference type="AlphaFoldDB" id="A0A222G9W6"/>
<dbReference type="CDD" id="cd07381">
    <property type="entry name" value="MPP_CapA"/>
    <property type="match status" value="1"/>
</dbReference>
<reference evidence="4 5" key="1">
    <citation type="submission" date="2017-08" db="EMBL/GenBank/DDBJ databases">
        <title>Complete genome of Colwellia sp. NB097-1, a psychrophile bacterium ioslated from Bering Sea.</title>
        <authorList>
            <person name="Chen X."/>
        </authorList>
    </citation>
    <scope>NUCLEOTIDE SEQUENCE [LARGE SCALE GENOMIC DNA]</scope>
    <source>
        <strain evidence="4 5">NB097-1</strain>
    </source>
</reference>
<dbReference type="PANTHER" id="PTHR33393">
    <property type="entry name" value="POLYGLUTAMINE SYNTHESIS ACCESSORY PROTEIN RV0574C-RELATED"/>
    <property type="match status" value="1"/>
</dbReference>
<name>A0A222G9W6_9GAMM</name>
<gene>
    <name evidence="4" type="ORF">B5D82_12905</name>
</gene>
<dbReference type="Pfam" id="PF09587">
    <property type="entry name" value="PGA_cap"/>
    <property type="match status" value="1"/>
</dbReference>
<dbReference type="InterPro" id="IPR008969">
    <property type="entry name" value="CarboxyPept-like_regulatory"/>
</dbReference>
<evidence type="ECO:0000313" key="4">
    <source>
        <dbReference type="EMBL" id="ASP48590.1"/>
    </source>
</evidence>
<dbReference type="InterPro" id="IPR052169">
    <property type="entry name" value="CW_Biosynth-Accessory"/>
</dbReference>
<dbReference type="PANTHER" id="PTHR33393:SF11">
    <property type="entry name" value="POLYGLUTAMINE SYNTHESIS ACCESSORY PROTEIN RV0574C-RELATED"/>
    <property type="match status" value="1"/>
</dbReference>
<dbReference type="EMBL" id="CP020465">
    <property type="protein sequence ID" value="ASP48590.1"/>
    <property type="molecule type" value="Genomic_DNA"/>
</dbReference>
<evidence type="ECO:0000259" key="3">
    <source>
        <dbReference type="SMART" id="SM00854"/>
    </source>
</evidence>
<accession>A0A222G9W6</accession>
<evidence type="ECO:0000313" key="5">
    <source>
        <dbReference type="Proteomes" id="UP000202259"/>
    </source>
</evidence>
<feature type="region of interest" description="Disordered" evidence="2">
    <location>
        <begin position="431"/>
        <end position="451"/>
    </location>
</feature>
<dbReference type="Gene3D" id="3.60.21.10">
    <property type="match status" value="1"/>
</dbReference>
<dbReference type="SMART" id="SM00854">
    <property type="entry name" value="PGA_cap"/>
    <property type="match status" value="1"/>
</dbReference>
<dbReference type="RefSeq" id="WP_094122804.1">
    <property type="nucleotide sequence ID" value="NZ_CP020465.1"/>
</dbReference>
<feature type="domain" description="Capsule synthesis protein CapA" evidence="3">
    <location>
        <begin position="115"/>
        <end position="368"/>
    </location>
</feature>
<proteinExistence type="inferred from homology"/>
<evidence type="ECO:0000256" key="2">
    <source>
        <dbReference type="SAM" id="MobiDB-lite"/>
    </source>
</evidence>
<comment type="similarity">
    <text evidence="1">Belongs to the CapA family.</text>
</comment>
<dbReference type="Gene3D" id="2.60.40.1120">
    <property type="entry name" value="Carboxypeptidase-like, regulatory domain"/>
    <property type="match status" value="1"/>
</dbReference>
<dbReference type="InterPro" id="IPR029052">
    <property type="entry name" value="Metallo-depent_PP-like"/>
</dbReference>
<sequence length="687" mass="76543">MIIRIKTIAFLAIISFIFASNTLLASVLIEGRLVSESQEPISKAVVSLSNINTKTDENGFYQIKVPIADIYQLNFTKQGFYSSIQTFSHYELNKRSPSLQIADVALVEKTDSRVLLAFGGDTMMGRRFYNPYFGDSVLINDNNRLADSRAIVENIKPYMSLADFATANLETQVFNKIPGDSAPKSVSFFSKPEILDALSWAGIDYVTLGNNHTYDFKKSGLDLTLKHLRRSTLGFSGAGIDEEQALAPYRTKLNGVDYSMLGYVGWEGSVSPNQVAEKNKGGAAFGTTKNILKSVNKELNAGHIPIVQYHGSQEYSNNPTGVTEQRLKSAIDAGASLAVAHHPHVAQGLELYNNKLIAYSMGNFVFDQYIPSTPYSFILYVWMDKGEFHRAELVPLYLKGYKPTPATGINRYTVMKRLSVLSEQRNTLVTSSGGHGVITRNAKSNEPTDHKLSFSKGTQVAPLYAYPWEKKLSRIQLPKSDLSYRLGINLVNGSDFESITTFDSKDRSWMYDREKAVINNYGASGSKSLGIKLSNNEISELGMQGFKRVYKASNPTTVVAKVKTSQPAKISFYWQGRKTRDKFFQAREEGKKHLIGSFELSKSDNWKSLEVDFNSPRIGYRSYRLLATVELLDGSTGQIDIDDLALVEWQTAFSKVTTLEKLNVDAMQASYIGLNKTPTQPIMLTIK</sequence>
<evidence type="ECO:0000256" key="1">
    <source>
        <dbReference type="ARBA" id="ARBA00005662"/>
    </source>
</evidence>
<dbReference type="KEGG" id="cber:B5D82_12905"/>
<keyword evidence="5" id="KW-1185">Reference proteome</keyword>